<gene>
    <name evidence="1" type="ORF">GGC33_17085</name>
</gene>
<dbReference type="EMBL" id="WMIA01000038">
    <property type="protein sequence ID" value="MTF40624.1"/>
    <property type="molecule type" value="Genomic_DNA"/>
</dbReference>
<dbReference type="InterPro" id="IPR018714">
    <property type="entry name" value="DUF2237"/>
</dbReference>
<dbReference type="PANTHER" id="PTHR37466:SF1">
    <property type="entry name" value="SLR1628 PROTEIN"/>
    <property type="match status" value="1"/>
</dbReference>
<dbReference type="AlphaFoldDB" id="A0A844GVW5"/>
<dbReference type="Gene3D" id="3.30.56.110">
    <property type="entry name" value="Protein of unknown function DUF2237"/>
    <property type="match status" value="1"/>
</dbReference>
<accession>A0A844GVW5</accession>
<dbReference type="Pfam" id="PF09996">
    <property type="entry name" value="DUF2237"/>
    <property type="match status" value="1"/>
</dbReference>
<dbReference type="RefSeq" id="WP_099436786.1">
    <property type="nucleotide sequence ID" value="NZ_WMIA01000038.1"/>
</dbReference>
<evidence type="ECO:0000313" key="2">
    <source>
        <dbReference type="Proteomes" id="UP000437131"/>
    </source>
</evidence>
<proteinExistence type="predicted"/>
<name>A0A844GVW5_9CHRO</name>
<dbReference type="Proteomes" id="UP000437131">
    <property type="component" value="Unassembled WGS sequence"/>
</dbReference>
<protein>
    <submittedName>
        <fullName evidence="1">DUF2237 family protein</fullName>
    </submittedName>
</protein>
<reference evidence="1 2" key="1">
    <citation type="submission" date="2019-11" db="EMBL/GenBank/DDBJ databases">
        <title>Isolation of a new High Light Tolerant Cyanobacteria.</title>
        <authorList>
            <person name="Dobson Z."/>
            <person name="Vaughn N."/>
            <person name="Vaughn M."/>
            <person name="Fromme P."/>
            <person name="Mazor Y."/>
        </authorList>
    </citation>
    <scope>NUCLEOTIDE SEQUENCE [LARGE SCALE GENOMIC DNA]</scope>
    <source>
        <strain evidence="1 2">0216</strain>
    </source>
</reference>
<sequence length="121" mass="13476">MTNSRNVLGKPLKTCCTSPMTGFYRSGCCDTGLEDRGLHTVCAQVTEEFLLYSKKQGNDLITPVPMFNFPGLKAGDKWCLCVSRWVEALKAGFAPPIILEATHEKTLEFVPLEILQEYSID</sequence>
<evidence type="ECO:0000313" key="1">
    <source>
        <dbReference type="EMBL" id="MTF40624.1"/>
    </source>
</evidence>
<comment type="caution">
    <text evidence="1">The sequence shown here is derived from an EMBL/GenBank/DDBJ whole genome shotgun (WGS) entry which is preliminary data.</text>
</comment>
<dbReference type="PANTHER" id="PTHR37466">
    <property type="entry name" value="SLR1628 PROTEIN"/>
    <property type="match status" value="1"/>
</dbReference>
<organism evidence="1 2">
    <name type="scientific">Cyanobacterium aponinum 0216</name>
    <dbReference type="NCBI Taxonomy" id="2676140"/>
    <lineage>
        <taxon>Bacteria</taxon>
        <taxon>Bacillati</taxon>
        <taxon>Cyanobacteriota</taxon>
        <taxon>Cyanophyceae</taxon>
        <taxon>Oscillatoriophycideae</taxon>
        <taxon>Chroococcales</taxon>
        <taxon>Geminocystaceae</taxon>
        <taxon>Cyanobacterium</taxon>
    </lineage>
</organism>